<protein>
    <recommendedName>
        <fullName evidence="7">Adenosylmethionine-8-amino-7-oxononanoate aminotransferase</fullName>
        <ecNumber evidence="7">2.6.1.62</ecNumber>
    </recommendedName>
    <alternativeName>
        <fullName evidence="7">7,8-diamino-pelargonic acid aminotransferase</fullName>
        <shortName evidence="7">DAPA AT</shortName>
        <shortName evidence="7">DAPA aminotransferase</shortName>
    </alternativeName>
    <alternativeName>
        <fullName evidence="7">7,8-diaminononanoate synthase</fullName>
        <shortName evidence="7">DANS</shortName>
    </alternativeName>
    <alternativeName>
        <fullName evidence="7">Diaminopelargonic acid synthase</fullName>
    </alternativeName>
</protein>
<dbReference type="InterPro" id="IPR005815">
    <property type="entry name" value="BioA"/>
</dbReference>
<comment type="subunit">
    <text evidence="7">Homodimer.</text>
</comment>
<reference evidence="9" key="1">
    <citation type="journal article" date="2019" name="Int. J. Syst. Evol. Microbiol.">
        <title>The Global Catalogue of Microorganisms (GCM) 10K type strain sequencing project: providing services to taxonomists for standard genome sequencing and annotation.</title>
        <authorList>
            <consortium name="The Broad Institute Genomics Platform"/>
            <consortium name="The Broad Institute Genome Sequencing Center for Infectious Disease"/>
            <person name="Wu L."/>
            <person name="Ma J."/>
        </authorList>
    </citation>
    <scope>NUCLEOTIDE SEQUENCE [LARGE SCALE GENOMIC DNA]</scope>
    <source>
        <strain evidence="9">KCTC 33676</strain>
    </source>
</reference>
<evidence type="ECO:0000256" key="6">
    <source>
        <dbReference type="ARBA" id="ARBA00022898"/>
    </source>
</evidence>
<organism evidence="8 9">
    <name type="scientific">Marinicrinis sediminis</name>
    <dbReference type="NCBI Taxonomy" id="1652465"/>
    <lineage>
        <taxon>Bacteria</taxon>
        <taxon>Bacillati</taxon>
        <taxon>Bacillota</taxon>
        <taxon>Bacilli</taxon>
        <taxon>Bacillales</taxon>
        <taxon>Paenibacillaceae</taxon>
    </lineage>
</organism>
<dbReference type="PIRSF" id="PIRSF000521">
    <property type="entry name" value="Transaminase_4ab_Lys_Orn"/>
    <property type="match status" value="1"/>
</dbReference>
<name>A0ABW5RES9_9BACL</name>
<dbReference type="EC" id="2.6.1.62" evidence="7"/>
<comment type="caution">
    <text evidence="8">The sequence shown here is derived from an EMBL/GenBank/DDBJ whole genome shotgun (WGS) entry which is preliminary data.</text>
</comment>
<dbReference type="PROSITE" id="PS00600">
    <property type="entry name" value="AA_TRANSFER_CLASS_3"/>
    <property type="match status" value="1"/>
</dbReference>
<dbReference type="RefSeq" id="WP_379931179.1">
    <property type="nucleotide sequence ID" value="NZ_JBHUMM010000045.1"/>
</dbReference>
<keyword evidence="7" id="KW-0963">Cytoplasm</keyword>
<keyword evidence="5 7" id="KW-0093">Biotin biosynthesis</keyword>
<comment type="cofactor">
    <cofactor evidence="1 7">
        <name>pyridoxal 5'-phosphate</name>
        <dbReference type="ChEBI" id="CHEBI:597326"/>
    </cofactor>
</comment>
<comment type="similarity">
    <text evidence="7">Belongs to the class-III pyridoxal-phosphate-dependent aminotransferase family. BioA subfamily.</text>
</comment>
<evidence type="ECO:0000313" key="9">
    <source>
        <dbReference type="Proteomes" id="UP001597497"/>
    </source>
</evidence>
<feature type="modified residue" description="N6-(pyridoxal phosphate)lysine" evidence="7">
    <location>
        <position position="276"/>
    </location>
</feature>
<keyword evidence="4 7" id="KW-0949">S-adenosyl-L-methionine</keyword>
<evidence type="ECO:0000256" key="7">
    <source>
        <dbReference type="HAMAP-Rule" id="MF_00834"/>
    </source>
</evidence>
<dbReference type="Pfam" id="PF00202">
    <property type="entry name" value="Aminotran_3"/>
    <property type="match status" value="1"/>
</dbReference>
<evidence type="ECO:0000256" key="1">
    <source>
        <dbReference type="ARBA" id="ARBA00001933"/>
    </source>
</evidence>
<dbReference type="InterPro" id="IPR005814">
    <property type="entry name" value="Aminotrans_3"/>
</dbReference>
<sequence length="443" mass="50111">MEEHKRAQLLHKDRQYVWHPFTQMKDYENQDHLLIEKAEGIHLYGADGRTYMDTVSSWWVNVHGHGHPRIKQAIQEQMERMDHVMFSGLTHEPAIVLAEKLVERTPEGLTRVFYSDNGSTAVEVALKMSYQYWQHQGHKTKHKFIYLQGSYHGDTLGAVSVGGVDLYHAIFKPLLFSAYQAPSPAISGMEQSLEAIEDLMKRHQSEIAGIVIEPLIQAAGGMHIYGADFLTRLRALCNTYEIHLIADEVATGFGRTGKMFACEYAGMTPDLICLSKGLTAGVMPLSATLCTEEIYQSFYDDYETLKTFFHGHSFTGNPLACAVGIESLNIFEDDNLLGHVQEVSAYMQQQFRRFADLEHVDHIRGLGMVAALNLVKDKDRQEAYDPVKRAGYQIYKQGLEEGLILRPLGDTIYYWLPLCTTKEQVDTIIARTSSVIEKVTAKL</sequence>
<evidence type="ECO:0000313" key="8">
    <source>
        <dbReference type="EMBL" id="MFD2673593.1"/>
    </source>
</evidence>
<dbReference type="InterPro" id="IPR049704">
    <property type="entry name" value="Aminotrans_3_PPA_site"/>
</dbReference>
<keyword evidence="2 7" id="KW-0032">Aminotransferase</keyword>
<dbReference type="Gene3D" id="3.40.640.10">
    <property type="entry name" value="Type I PLP-dependent aspartate aminotransferase-like (Major domain)"/>
    <property type="match status" value="1"/>
</dbReference>
<dbReference type="InterPro" id="IPR015424">
    <property type="entry name" value="PyrdxlP-dep_Trfase"/>
</dbReference>
<evidence type="ECO:0000256" key="2">
    <source>
        <dbReference type="ARBA" id="ARBA00022576"/>
    </source>
</evidence>
<dbReference type="CDD" id="cd00610">
    <property type="entry name" value="OAT_like"/>
    <property type="match status" value="1"/>
</dbReference>
<comment type="pathway">
    <text evidence="7">Cofactor biosynthesis; biotin biosynthesis; 7,8-diaminononanoate from 8-amino-7-oxononanoate (SAM route): step 1/1.</text>
</comment>
<feature type="binding site" evidence="7">
    <location>
        <begin position="312"/>
        <end position="313"/>
    </location>
    <ligand>
        <name>pyridoxal 5'-phosphate</name>
        <dbReference type="ChEBI" id="CHEBI:597326"/>
    </ligand>
</feature>
<accession>A0ABW5RES9</accession>
<dbReference type="EMBL" id="JBHUMM010000045">
    <property type="protein sequence ID" value="MFD2673593.1"/>
    <property type="molecule type" value="Genomic_DNA"/>
</dbReference>
<dbReference type="InterPro" id="IPR015421">
    <property type="entry name" value="PyrdxlP-dep_Trfase_major"/>
</dbReference>
<dbReference type="Gene3D" id="3.90.1150.10">
    <property type="entry name" value="Aspartate Aminotransferase, domain 1"/>
    <property type="match status" value="1"/>
</dbReference>
<comment type="catalytic activity">
    <reaction evidence="7">
        <text>(8S)-8-amino-7-oxononanoate + S-adenosyl-L-methionine = S-adenosyl-4-methylsulfanyl-2-oxobutanoate + (7R,8S)-7,8-diammoniononanoate</text>
        <dbReference type="Rhea" id="RHEA:16861"/>
        <dbReference type="ChEBI" id="CHEBI:16490"/>
        <dbReference type="ChEBI" id="CHEBI:59789"/>
        <dbReference type="ChEBI" id="CHEBI:149468"/>
        <dbReference type="ChEBI" id="CHEBI:149469"/>
        <dbReference type="EC" id="2.6.1.62"/>
    </reaction>
</comment>
<feature type="binding site" evidence="7">
    <location>
        <position position="311"/>
    </location>
    <ligand>
        <name>substrate</name>
    </ligand>
</feature>
<keyword evidence="9" id="KW-1185">Reference proteome</keyword>
<dbReference type="GO" id="GO:0004015">
    <property type="term" value="F:adenosylmethionine-8-amino-7-oxononanoate transaminase activity"/>
    <property type="evidence" value="ECO:0007669"/>
    <property type="project" value="UniProtKB-EC"/>
</dbReference>
<dbReference type="Proteomes" id="UP001597497">
    <property type="component" value="Unassembled WGS sequence"/>
</dbReference>
<gene>
    <name evidence="7 8" type="primary">bioA</name>
    <name evidence="8" type="ORF">ACFSUC_18750</name>
</gene>
<feature type="binding site" evidence="7">
    <location>
        <position position="58"/>
    </location>
    <ligand>
        <name>substrate</name>
    </ligand>
</feature>
<feature type="binding site" evidence="7">
    <location>
        <begin position="118"/>
        <end position="119"/>
    </location>
    <ligand>
        <name>pyridoxal 5'-phosphate</name>
        <dbReference type="ChEBI" id="CHEBI:597326"/>
    </ligand>
</feature>
<dbReference type="NCBIfam" id="NF004624">
    <property type="entry name" value="PRK05964.1"/>
    <property type="match status" value="1"/>
</dbReference>
<keyword evidence="3 7" id="KW-0808">Transferase</keyword>
<dbReference type="InterPro" id="IPR015422">
    <property type="entry name" value="PyrdxlP-dep_Trfase_small"/>
</dbReference>
<feature type="binding site" evidence="7">
    <location>
        <position position="151"/>
    </location>
    <ligand>
        <name>substrate</name>
    </ligand>
</feature>
<evidence type="ECO:0000256" key="5">
    <source>
        <dbReference type="ARBA" id="ARBA00022756"/>
    </source>
</evidence>
<feature type="binding site" evidence="7">
    <location>
        <position position="247"/>
    </location>
    <ligand>
        <name>pyridoxal 5'-phosphate</name>
        <dbReference type="ChEBI" id="CHEBI:597326"/>
    </ligand>
</feature>
<dbReference type="PANTHER" id="PTHR42684:SF17">
    <property type="entry name" value="ADENOSYLMETHIONINE-8-AMINO-7-OXONONANOATE AMINOTRANSFERASE"/>
    <property type="match status" value="1"/>
</dbReference>
<keyword evidence="6 7" id="KW-0663">Pyridoxal phosphate</keyword>
<comment type="function">
    <text evidence="7">Catalyzes the transfer of the alpha-amino group from S-adenosyl-L-methionine (SAM) to 7-keto-8-aminopelargonic acid (KAPA) to form 7,8-diaminopelargonic acid (DAPA). It is the only aminotransferase known to utilize SAM as an amino donor.</text>
</comment>
<feature type="binding site" evidence="7">
    <location>
        <position position="406"/>
    </location>
    <ligand>
        <name>substrate</name>
    </ligand>
</feature>
<feature type="binding site" evidence="7">
    <location>
        <position position="276"/>
    </location>
    <ligand>
        <name>substrate</name>
    </ligand>
</feature>
<comment type="subcellular location">
    <subcellularLocation>
        <location evidence="7">Cytoplasm</location>
    </subcellularLocation>
</comment>
<dbReference type="PANTHER" id="PTHR42684">
    <property type="entry name" value="ADENOSYLMETHIONINE-8-AMINO-7-OXONONANOATE AMINOTRANSFERASE"/>
    <property type="match status" value="1"/>
</dbReference>
<dbReference type="NCBIfam" id="TIGR00508">
    <property type="entry name" value="bioA"/>
    <property type="match status" value="1"/>
</dbReference>
<evidence type="ECO:0000256" key="3">
    <source>
        <dbReference type="ARBA" id="ARBA00022679"/>
    </source>
</evidence>
<dbReference type="HAMAP" id="MF_00834">
    <property type="entry name" value="BioA"/>
    <property type="match status" value="1"/>
</dbReference>
<feature type="site" description="Participates in the substrate recognition with KAPA and in a stacking interaction with the adenine ring of SAM" evidence="7">
    <location>
        <position position="21"/>
    </location>
</feature>
<evidence type="ECO:0000256" key="4">
    <source>
        <dbReference type="ARBA" id="ARBA00022691"/>
    </source>
</evidence>
<dbReference type="SUPFAM" id="SSF53383">
    <property type="entry name" value="PLP-dependent transferases"/>
    <property type="match status" value="1"/>
</dbReference>
<proteinExistence type="inferred from homology"/>